<accession>A0AAP0CMH5</accession>
<dbReference type="GO" id="GO:0009535">
    <property type="term" value="C:chloroplast thylakoid membrane"/>
    <property type="evidence" value="ECO:0007669"/>
    <property type="project" value="UniProtKB-SubCell"/>
</dbReference>
<dbReference type="SUPFAM" id="SSF52943">
    <property type="entry name" value="ATP synthase (F1-ATPase), gamma subunit"/>
    <property type="match status" value="1"/>
</dbReference>
<evidence type="ECO:0000256" key="12">
    <source>
        <dbReference type="SAM" id="SignalP"/>
    </source>
</evidence>
<feature type="signal peptide" evidence="12">
    <location>
        <begin position="1"/>
        <end position="21"/>
    </location>
</feature>
<comment type="subunit">
    <text evidence="11">F-type ATPases have 2 components, CF(1) - the catalytic core - and CF(0) - the membrane proton channel. CF(1) has five subunits: alpha(3), beta(3), gamma(1), delta(1), epsilon(1). CF(0) has four main subunits: a, b, b' and c.</text>
</comment>
<comment type="function">
    <text evidence="1">Produces ATP from ADP in the presence of a proton gradient across the membrane. The gamma chain is believed to be important in regulating ATPase activity and the flow of protons through the CF(0) complex.</text>
</comment>
<dbReference type="InterPro" id="IPR000131">
    <property type="entry name" value="ATP_synth_F1_gsu"/>
</dbReference>
<evidence type="ECO:0000256" key="10">
    <source>
        <dbReference type="ARBA" id="ARBA00031066"/>
    </source>
</evidence>
<keyword evidence="8" id="KW-0139">CF(1)</keyword>
<dbReference type="PANTHER" id="PTHR11693:SF41">
    <property type="entry name" value="ATP SYNTHASE GAMMA CHAIN, CHLOROPLASTIC"/>
    <property type="match status" value="1"/>
</dbReference>
<dbReference type="GO" id="GO:0046933">
    <property type="term" value="F:proton-transporting ATP synthase activity, rotational mechanism"/>
    <property type="evidence" value="ECO:0007669"/>
    <property type="project" value="InterPro"/>
</dbReference>
<keyword evidence="5" id="KW-0375">Hydrogen ion transport</keyword>
<name>A0AAP0CMH5_9ASTR</name>
<evidence type="ECO:0000256" key="4">
    <source>
        <dbReference type="ARBA" id="ARBA00022448"/>
    </source>
</evidence>
<evidence type="ECO:0000256" key="1">
    <source>
        <dbReference type="ARBA" id="ARBA00003456"/>
    </source>
</evidence>
<dbReference type="InterPro" id="IPR035968">
    <property type="entry name" value="ATP_synth_F1_ATPase_gsu"/>
</dbReference>
<dbReference type="Pfam" id="PF00231">
    <property type="entry name" value="ATP-synt"/>
    <property type="match status" value="1"/>
</dbReference>
<organism evidence="13 14">
    <name type="scientific">Deinandra increscens subsp. villosa</name>
    <dbReference type="NCBI Taxonomy" id="3103831"/>
    <lineage>
        <taxon>Eukaryota</taxon>
        <taxon>Viridiplantae</taxon>
        <taxon>Streptophyta</taxon>
        <taxon>Embryophyta</taxon>
        <taxon>Tracheophyta</taxon>
        <taxon>Spermatophyta</taxon>
        <taxon>Magnoliopsida</taxon>
        <taxon>eudicotyledons</taxon>
        <taxon>Gunneridae</taxon>
        <taxon>Pentapetalae</taxon>
        <taxon>asterids</taxon>
        <taxon>campanulids</taxon>
        <taxon>Asterales</taxon>
        <taxon>Asteraceae</taxon>
        <taxon>Asteroideae</taxon>
        <taxon>Heliantheae alliance</taxon>
        <taxon>Madieae</taxon>
        <taxon>Madiinae</taxon>
        <taxon>Deinandra</taxon>
    </lineage>
</organism>
<comment type="similarity">
    <text evidence="3">Belongs to the ATPase gamma chain family.</text>
</comment>
<sequence length="173" mass="19615">MIISASILLFSHLNCFPTTISEMVKLKESEDVQSNIPETCLTTLSRRRVRPLFSSGPARWLMVRRPKTAPDCSLRDLRTRIDSVKNTRKITEAMKLVAAAKVQRAQEAVVNAIPFSKTLVEVLYSINEQLQVEDVDVPLTNVRPVKKVALVNASISFQTKEKQKQKAYNKKKF</sequence>
<evidence type="ECO:0000256" key="6">
    <source>
        <dbReference type="ARBA" id="ARBA00023065"/>
    </source>
</evidence>
<evidence type="ECO:0000313" key="13">
    <source>
        <dbReference type="EMBL" id="KAK9059449.1"/>
    </source>
</evidence>
<evidence type="ECO:0000256" key="7">
    <source>
        <dbReference type="ARBA" id="ARBA00023136"/>
    </source>
</evidence>
<evidence type="ECO:0000256" key="8">
    <source>
        <dbReference type="ARBA" id="ARBA00023196"/>
    </source>
</evidence>
<feature type="chain" id="PRO_5042992346" description="F-ATPase gamma subunit" evidence="12">
    <location>
        <begin position="22"/>
        <end position="173"/>
    </location>
</feature>
<dbReference type="AlphaFoldDB" id="A0AAP0CMH5"/>
<keyword evidence="4" id="KW-0813">Transport</keyword>
<evidence type="ECO:0000313" key="14">
    <source>
        <dbReference type="Proteomes" id="UP001408789"/>
    </source>
</evidence>
<comment type="caution">
    <text evidence="13">The sequence shown here is derived from an EMBL/GenBank/DDBJ whole genome shotgun (WGS) entry which is preliminary data.</text>
</comment>
<dbReference type="Gene3D" id="1.10.287.80">
    <property type="entry name" value="ATP synthase, gamma subunit, helix hairpin domain"/>
    <property type="match status" value="1"/>
</dbReference>
<keyword evidence="14" id="KW-1185">Reference proteome</keyword>
<evidence type="ECO:0000256" key="11">
    <source>
        <dbReference type="ARBA" id="ARBA00038805"/>
    </source>
</evidence>
<proteinExistence type="inferred from homology"/>
<dbReference type="Proteomes" id="UP001408789">
    <property type="component" value="Unassembled WGS sequence"/>
</dbReference>
<dbReference type="FunFam" id="1.10.287.80:FF:000003">
    <property type="entry name" value="ATP synthase gamma chain, chloroplastic"/>
    <property type="match status" value="1"/>
</dbReference>
<dbReference type="EMBL" id="JBCNJP010000020">
    <property type="protein sequence ID" value="KAK9059449.1"/>
    <property type="molecule type" value="Genomic_DNA"/>
</dbReference>
<keyword evidence="7" id="KW-0472">Membrane</keyword>
<protein>
    <recommendedName>
        <fullName evidence="10">F-ATPase gamma subunit</fullName>
    </recommendedName>
</protein>
<evidence type="ECO:0000256" key="2">
    <source>
        <dbReference type="ARBA" id="ARBA00004525"/>
    </source>
</evidence>
<evidence type="ECO:0000256" key="3">
    <source>
        <dbReference type="ARBA" id="ARBA00007681"/>
    </source>
</evidence>
<comment type="subcellular location">
    <subcellularLocation>
        <location evidence="2">Plastid</location>
        <location evidence="2">Chloroplast thylakoid membrane</location>
        <topology evidence="2">Peripheral membrane protein</topology>
    </subcellularLocation>
</comment>
<evidence type="ECO:0000256" key="9">
    <source>
        <dbReference type="ARBA" id="ARBA00023310"/>
    </source>
</evidence>
<evidence type="ECO:0000256" key="5">
    <source>
        <dbReference type="ARBA" id="ARBA00022781"/>
    </source>
</evidence>
<dbReference type="GO" id="GO:0045259">
    <property type="term" value="C:proton-transporting ATP synthase complex"/>
    <property type="evidence" value="ECO:0007669"/>
    <property type="project" value="UniProtKB-KW"/>
</dbReference>
<keyword evidence="9" id="KW-0066">ATP synthesis</keyword>
<dbReference type="PANTHER" id="PTHR11693">
    <property type="entry name" value="ATP SYNTHASE GAMMA CHAIN"/>
    <property type="match status" value="1"/>
</dbReference>
<gene>
    <name evidence="13" type="ORF">SSX86_020151</name>
</gene>
<keyword evidence="6" id="KW-0406">Ion transport</keyword>
<reference evidence="13 14" key="1">
    <citation type="submission" date="2024-04" db="EMBL/GenBank/DDBJ databases">
        <title>The reference genome of an endangered Asteraceae, Deinandra increscens subsp. villosa, native to the Central Coast of California.</title>
        <authorList>
            <person name="Guilliams M."/>
            <person name="Hasenstab-Lehman K."/>
            <person name="Meyer R."/>
            <person name="Mcevoy S."/>
        </authorList>
    </citation>
    <scope>NUCLEOTIDE SEQUENCE [LARGE SCALE GENOMIC DNA]</scope>
    <source>
        <tissue evidence="13">Leaf</tissue>
    </source>
</reference>
<keyword evidence="12" id="KW-0732">Signal</keyword>